<dbReference type="AlphaFoldDB" id="C8XK49"/>
<protein>
    <submittedName>
        <fullName evidence="1">Uncharacterized protein</fullName>
    </submittedName>
</protein>
<organism evidence="1 2">
    <name type="scientific">Nakamurella multipartita (strain ATCC 700099 / DSM 44233 / CIP 104796 / JCM 9543 / NBRC 105858 / Y-104)</name>
    <name type="common">Microsphaera multipartita</name>
    <dbReference type="NCBI Taxonomy" id="479431"/>
    <lineage>
        <taxon>Bacteria</taxon>
        <taxon>Bacillati</taxon>
        <taxon>Actinomycetota</taxon>
        <taxon>Actinomycetes</taxon>
        <taxon>Nakamurellales</taxon>
        <taxon>Nakamurellaceae</taxon>
        <taxon>Nakamurella</taxon>
    </lineage>
</organism>
<gene>
    <name evidence="1" type="ordered locus">Namu_0302</name>
</gene>
<dbReference type="HOGENOM" id="CLU_156546_0_0_11"/>
<dbReference type="Proteomes" id="UP000002218">
    <property type="component" value="Chromosome"/>
</dbReference>
<sequence>MAFADGRSESVGESRSRVAIARAGLPAPDLQVELYSAADGRFLGRSDFGWREQRTVGEFDGRIKYGRLVPSGRQPGDVVFQEKRREDLIRGEGITVVRWTWAELDDGTATDRIRRALHLV</sequence>
<reference evidence="2" key="1">
    <citation type="submission" date="2009-09" db="EMBL/GenBank/DDBJ databases">
        <title>The complete genome of Nakamurella multipartita DSM 44233.</title>
        <authorList>
            <consortium name="US DOE Joint Genome Institute (JGI-PGF)"/>
            <person name="Lucas S."/>
            <person name="Copeland A."/>
            <person name="Lapidus A."/>
            <person name="Glavina del Rio T."/>
            <person name="Dalin E."/>
            <person name="Tice H."/>
            <person name="Bruce D."/>
            <person name="Goodwin L."/>
            <person name="Pitluck S."/>
            <person name="Kyrpides N."/>
            <person name="Mavromatis K."/>
            <person name="Ivanova N."/>
            <person name="Ovchinnikova G."/>
            <person name="Sims D."/>
            <person name="Meincke L."/>
            <person name="Brettin T."/>
            <person name="Detter J.C."/>
            <person name="Han C."/>
            <person name="Larimer F."/>
            <person name="Land M."/>
            <person name="Hauser L."/>
            <person name="Markowitz V."/>
            <person name="Cheng J.-F."/>
            <person name="Hugenholtz P."/>
            <person name="Woyke T."/>
            <person name="Wu D."/>
            <person name="Klenk H.-P."/>
            <person name="Eisen J.A."/>
        </authorList>
    </citation>
    <scope>NUCLEOTIDE SEQUENCE [LARGE SCALE GENOMIC DNA]</scope>
    <source>
        <strain evidence="2">ATCC 700099 / DSM 44233 / CIP 104796 / JCM 9543 / NBRC 105858 / Y-104</strain>
    </source>
</reference>
<keyword evidence="2" id="KW-1185">Reference proteome</keyword>
<dbReference type="STRING" id="479431.Namu_0302"/>
<evidence type="ECO:0000313" key="2">
    <source>
        <dbReference type="Proteomes" id="UP000002218"/>
    </source>
</evidence>
<evidence type="ECO:0000313" key="1">
    <source>
        <dbReference type="EMBL" id="ACV76732.1"/>
    </source>
</evidence>
<dbReference type="InParanoid" id="C8XK49"/>
<dbReference type="eggNOG" id="COG5340">
    <property type="taxonomic scope" value="Bacteria"/>
</dbReference>
<accession>C8XK49</accession>
<dbReference type="EMBL" id="CP001737">
    <property type="protein sequence ID" value="ACV76732.1"/>
    <property type="molecule type" value="Genomic_DNA"/>
</dbReference>
<proteinExistence type="predicted"/>
<reference evidence="1 2" key="2">
    <citation type="journal article" date="2010" name="Stand. Genomic Sci.">
        <title>Complete genome sequence of Nakamurella multipartita type strain (Y-104).</title>
        <authorList>
            <person name="Tice H."/>
            <person name="Mayilraj S."/>
            <person name="Sims D."/>
            <person name="Lapidus A."/>
            <person name="Nolan M."/>
            <person name="Lucas S."/>
            <person name="Glavina Del Rio T."/>
            <person name="Copeland A."/>
            <person name="Cheng J.F."/>
            <person name="Meincke L."/>
            <person name="Bruce D."/>
            <person name="Goodwin L."/>
            <person name="Pitluck S."/>
            <person name="Ivanova N."/>
            <person name="Mavromatis K."/>
            <person name="Ovchinnikova G."/>
            <person name="Pati A."/>
            <person name="Chen A."/>
            <person name="Palaniappan K."/>
            <person name="Land M."/>
            <person name="Hauser L."/>
            <person name="Chang Y.J."/>
            <person name="Jeffries C.D."/>
            <person name="Detter J.C."/>
            <person name="Brettin T."/>
            <person name="Rohde M."/>
            <person name="Goker M."/>
            <person name="Bristow J."/>
            <person name="Eisen J.A."/>
            <person name="Markowitz V."/>
            <person name="Hugenholtz P."/>
            <person name="Kyrpides N.C."/>
            <person name="Klenk H.P."/>
            <person name="Chen F."/>
        </authorList>
    </citation>
    <scope>NUCLEOTIDE SEQUENCE [LARGE SCALE GENOMIC DNA]</scope>
    <source>
        <strain evidence="2">ATCC 700099 / DSM 44233 / CIP 104796 / JCM 9543 / NBRC 105858 / Y-104</strain>
    </source>
</reference>
<name>C8XK49_NAKMY</name>
<dbReference type="KEGG" id="nml:Namu_0302"/>